<evidence type="ECO:0000313" key="2">
    <source>
        <dbReference type="Proteomes" id="UP000799755"/>
    </source>
</evidence>
<organism evidence="1 2">
    <name type="scientific">Lindgomyces ingoldianus</name>
    <dbReference type="NCBI Taxonomy" id="673940"/>
    <lineage>
        <taxon>Eukaryota</taxon>
        <taxon>Fungi</taxon>
        <taxon>Dikarya</taxon>
        <taxon>Ascomycota</taxon>
        <taxon>Pezizomycotina</taxon>
        <taxon>Dothideomycetes</taxon>
        <taxon>Pleosporomycetidae</taxon>
        <taxon>Pleosporales</taxon>
        <taxon>Lindgomycetaceae</taxon>
        <taxon>Lindgomyces</taxon>
    </lineage>
</organism>
<protein>
    <submittedName>
        <fullName evidence="1">Uncharacterized protein</fullName>
    </submittedName>
</protein>
<keyword evidence="2" id="KW-1185">Reference proteome</keyword>
<dbReference type="Proteomes" id="UP000799755">
    <property type="component" value="Unassembled WGS sequence"/>
</dbReference>
<dbReference type="EMBL" id="MU003495">
    <property type="protein sequence ID" value="KAF2475979.1"/>
    <property type="molecule type" value="Genomic_DNA"/>
</dbReference>
<name>A0ACB6R9N6_9PLEO</name>
<reference evidence="1" key="1">
    <citation type="journal article" date="2020" name="Stud. Mycol.">
        <title>101 Dothideomycetes genomes: a test case for predicting lifestyles and emergence of pathogens.</title>
        <authorList>
            <person name="Haridas S."/>
            <person name="Albert R."/>
            <person name="Binder M."/>
            <person name="Bloem J."/>
            <person name="Labutti K."/>
            <person name="Salamov A."/>
            <person name="Andreopoulos B."/>
            <person name="Baker S."/>
            <person name="Barry K."/>
            <person name="Bills G."/>
            <person name="Bluhm B."/>
            <person name="Cannon C."/>
            <person name="Castanera R."/>
            <person name="Culley D."/>
            <person name="Daum C."/>
            <person name="Ezra D."/>
            <person name="Gonzalez J."/>
            <person name="Henrissat B."/>
            <person name="Kuo A."/>
            <person name="Liang C."/>
            <person name="Lipzen A."/>
            <person name="Lutzoni F."/>
            <person name="Magnuson J."/>
            <person name="Mondo S."/>
            <person name="Nolan M."/>
            <person name="Ohm R."/>
            <person name="Pangilinan J."/>
            <person name="Park H.-J."/>
            <person name="Ramirez L."/>
            <person name="Alfaro M."/>
            <person name="Sun H."/>
            <person name="Tritt A."/>
            <person name="Yoshinaga Y."/>
            <person name="Zwiers L.-H."/>
            <person name="Turgeon B."/>
            <person name="Goodwin S."/>
            <person name="Spatafora J."/>
            <person name="Crous P."/>
            <person name="Grigoriev I."/>
        </authorList>
    </citation>
    <scope>NUCLEOTIDE SEQUENCE</scope>
    <source>
        <strain evidence="1">ATCC 200398</strain>
    </source>
</reference>
<evidence type="ECO:0000313" key="1">
    <source>
        <dbReference type="EMBL" id="KAF2475979.1"/>
    </source>
</evidence>
<gene>
    <name evidence="1" type="ORF">BDR25DRAFT_350258</name>
</gene>
<accession>A0ACB6R9N6</accession>
<sequence length="250" mass="29194">MGMQAAWLVNIPSYREPAVVFGNRHLVWRIASVGCSAILIGKTSWRQRGGVGERRWDDVTFNPGKEREWLNRSSEWEGKKVHERKGEANPGRRRGSATRLKRKPIHWSSHCWHTPKVKLERDVISHLRRGNFVKPEQKFNDEKGLKAPSFRRNCLADTTDMAAYHRNHKKGPPKLNARSLEGERRKSRARAIKYQVNETGGKRSERMKLAKMSVHELQNGFRESGRDPRDLRDDLPIIIVDTFFIRWEWP</sequence>
<proteinExistence type="predicted"/>
<comment type="caution">
    <text evidence="1">The sequence shown here is derived from an EMBL/GenBank/DDBJ whole genome shotgun (WGS) entry which is preliminary data.</text>
</comment>